<name>A0ABN1WJB8_9PSEU</name>
<dbReference type="Proteomes" id="UP001500653">
    <property type="component" value="Unassembled WGS sequence"/>
</dbReference>
<evidence type="ECO:0000313" key="1">
    <source>
        <dbReference type="EMBL" id="GAA1252278.1"/>
    </source>
</evidence>
<sequence length="87" mass="9450">MCVIVFAALCGPLSLLRPSLRAMCGLAAGPRAYRREPRQDETEYEASPAVADVLGSAGCYRDPLWRITVELSDLEQQLLPTEGLLTG</sequence>
<evidence type="ECO:0000313" key="2">
    <source>
        <dbReference type="Proteomes" id="UP001500653"/>
    </source>
</evidence>
<accession>A0ABN1WJB8</accession>
<proteinExistence type="predicted"/>
<protein>
    <submittedName>
        <fullName evidence="1">Uncharacterized protein</fullName>
    </submittedName>
</protein>
<organism evidence="1 2">
    <name type="scientific">Prauserella halophila</name>
    <dbReference type="NCBI Taxonomy" id="185641"/>
    <lineage>
        <taxon>Bacteria</taxon>
        <taxon>Bacillati</taxon>
        <taxon>Actinomycetota</taxon>
        <taxon>Actinomycetes</taxon>
        <taxon>Pseudonocardiales</taxon>
        <taxon>Pseudonocardiaceae</taxon>
        <taxon>Prauserella</taxon>
    </lineage>
</organism>
<gene>
    <name evidence="1" type="ORF">GCM10009676_43950</name>
</gene>
<comment type="caution">
    <text evidence="1">The sequence shown here is derived from an EMBL/GenBank/DDBJ whole genome shotgun (WGS) entry which is preliminary data.</text>
</comment>
<keyword evidence="2" id="KW-1185">Reference proteome</keyword>
<dbReference type="EMBL" id="BAAALN010000019">
    <property type="protein sequence ID" value="GAA1252278.1"/>
    <property type="molecule type" value="Genomic_DNA"/>
</dbReference>
<reference evidence="1 2" key="1">
    <citation type="journal article" date="2019" name="Int. J. Syst. Evol. Microbiol.">
        <title>The Global Catalogue of Microorganisms (GCM) 10K type strain sequencing project: providing services to taxonomists for standard genome sequencing and annotation.</title>
        <authorList>
            <consortium name="The Broad Institute Genomics Platform"/>
            <consortium name="The Broad Institute Genome Sequencing Center for Infectious Disease"/>
            <person name="Wu L."/>
            <person name="Ma J."/>
        </authorList>
    </citation>
    <scope>NUCLEOTIDE SEQUENCE [LARGE SCALE GENOMIC DNA]</scope>
    <source>
        <strain evidence="1 2">JCM 13023</strain>
    </source>
</reference>